<dbReference type="InterPro" id="IPR009317">
    <property type="entry name" value="ChaB"/>
</dbReference>
<gene>
    <name evidence="1" type="ORF">AVDCRST_MAG05-3960</name>
</gene>
<name>A0A6J4TME1_9ACTN</name>
<dbReference type="Pfam" id="PF06150">
    <property type="entry name" value="ChaB"/>
    <property type="match status" value="1"/>
</dbReference>
<reference evidence="1" key="1">
    <citation type="submission" date="2020-02" db="EMBL/GenBank/DDBJ databases">
        <authorList>
            <person name="Meier V. D."/>
        </authorList>
    </citation>
    <scope>NUCLEOTIDE SEQUENCE</scope>
    <source>
        <strain evidence="1">AVDCRST_MAG05</strain>
    </source>
</reference>
<dbReference type="InterPro" id="IPR037205">
    <property type="entry name" value="ChaB_sf"/>
</dbReference>
<accession>A0A6J4TME1</accession>
<dbReference type="EMBL" id="CADCVM010000437">
    <property type="protein sequence ID" value="CAA9526079.1"/>
    <property type="molecule type" value="Genomic_DNA"/>
</dbReference>
<dbReference type="Gene3D" id="1.10.1740.70">
    <property type="entry name" value="ChaB"/>
    <property type="match status" value="1"/>
</dbReference>
<evidence type="ECO:0000313" key="1">
    <source>
        <dbReference type="EMBL" id="CAA9526079.1"/>
    </source>
</evidence>
<sequence length="67" mass="7852">MPYKQITQLPDNVKNNVPKHAQEIYKEAFNSAEEQYGEESRAHRVAWSAVEQKYEKNDKGNWVQKGD</sequence>
<proteinExistence type="predicted"/>
<protein>
    <submittedName>
        <fullName evidence="1">Cation transport regulator chaB</fullName>
    </submittedName>
</protein>
<dbReference type="AlphaFoldDB" id="A0A6J4TME1"/>
<organism evidence="1">
    <name type="scientific">uncultured Rubrobacteraceae bacterium</name>
    <dbReference type="NCBI Taxonomy" id="349277"/>
    <lineage>
        <taxon>Bacteria</taxon>
        <taxon>Bacillati</taxon>
        <taxon>Actinomycetota</taxon>
        <taxon>Rubrobacteria</taxon>
        <taxon>Rubrobacterales</taxon>
        <taxon>Rubrobacteraceae</taxon>
        <taxon>environmental samples</taxon>
    </lineage>
</organism>
<dbReference type="SUPFAM" id="SSF140376">
    <property type="entry name" value="ChaB-like"/>
    <property type="match status" value="1"/>
</dbReference>